<dbReference type="AlphaFoldDB" id="A0A819JW21"/>
<accession>A0A819JW21</accession>
<dbReference type="Proteomes" id="UP000663860">
    <property type="component" value="Unassembled WGS sequence"/>
</dbReference>
<comment type="caution">
    <text evidence="3">The sequence shown here is derived from an EMBL/GenBank/DDBJ whole genome shotgun (WGS) entry which is preliminary data.</text>
</comment>
<evidence type="ECO:0000313" key="4">
    <source>
        <dbReference type="Proteomes" id="UP000663868"/>
    </source>
</evidence>
<gene>
    <name evidence="2" type="ORF">IZO911_LOCUS1488</name>
    <name evidence="3" type="ORF">KXQ929_LOCUS24793</name>
</gene>
<protein>
    <submittedName>
        <fullName evidence="3">Uncharacterized protein</fullName>
    </submittedName>
</protein>
<dbReference type="EMBL" id="CAJOBB010002089">
    <property type="protein sequence ID" value="CAF3936853.1"/>
    <property type="molecule type" value="Genomic_DNA"/>
</dbReference>
<dbReference type="SUPFAM" id="SSF63829">
    <property type="entry name" value="Calcium-dependent phosphotriesterase"/>
    <property type="match status" value="1"/>
</dbReference>
<dbReference type="InterPro" id="IPR011042">
    <property type="entry name" value="6-blade_b-propeller_TolB-like"/>
</dbReference>
<evidence type="ECO:0000256" key="1">
    <source>
        <dbReference type="SAM" id="MobiDB-lite"/>
    </source>
</evidence>
<evidence type="ECO:0000313" key="3">
    <source>
        <dbReference type="EMBL" id="CAF3936853.1"/>
    </source>
</evidence>
<dbReference type="Gene3D" id="2.120.10.30">
    <property type="entry name" value="TolB, C-terminal domain"/>
    <property type="match status" value="1"/>
</dbReference>
<evidence type="ECO:0000313" key="2">
    <source>
        <dbReference type="EMBL" id="CAF0717948.1"/>
    </source>
</evidence>
<name>A0A819JW21_9BILA</name>
<proteinExistence type="predicted"/>
<feature type="region of interest" description="Disordered" evidence="1">
    <location>
        <begin position="303"/>
        <end position="323"/>
    </location>
</feature>
<feature type="compositionally biased region" description="Polar residues" evidence="1">
    <location>
        <begin position="310"/>
        <end position="323"/>
    </location>
</feature>
<reference evidence="3" key="1">
    <citation type="submission" date="2021-02" db="EMBL/GenBank/DDBJ databases">
        <authorList>
            <person name="Nowell W R."/>
        </authorList>
    </citation>
    <scope>NUCLEOTIDE SEQUENCE</scope>
</reference>
<dbReference type="Proteomes" id="UP000663868">
    <property type="component" value="Unassembled WGS sequence"/>
</dbReference>
<organism evidence="3 4">
    <name type="scientific">Adineta steineri</name>
    <dbReference type="NCBI Taxonomy" id="433720"/>
    <lineage>
        <taxon>Eukaryota</taxon>
        <taxon>Metazoa</taxon>
        <taxon>Spiralia</taxon>
        <taxon>Gnathifera</taxon>
        <taxon>Rotifera</taxon>
        <taxon>Eurotatoria</taxon>
        <taxon>Bdelloidea</taxon>
        <taxon>Adinetida</taxon>
        <taxon>Adinetidae</taxon>
        <taxon>Adineta</taxon>
    </lineage>
</organism>
<sequence length="323" mass="35074">MIDRIIQKFLINYIITIHFIHLSISPSVFRGGYISYGQLDSNATPVSNTQSISVSRSVLECLEWDISSKKVIFGRENKTAGNDDNSLNLTNSTLDINRNTGEIAVLDDNNRRIIIFNSSNSSKLITILFDSSNSTISNVPPSTFSYDRNYTMYVLDGVNKEIVRMNNPLEFGKNSTKIFDWNSSLYQIGVPPAGGLCIDNNDDNIFINDGYQIFLYNQSISNISVYIGSTMTSNAMTGNAITSNAMTGNAITSNAMTGNAMTSNAMTENAITSNAMTGNAITSNAMTGNAMTSNAMTGGATTGNAADEFNNPTSIVTDNYQRL</sequence>
<dbReference type="EMBL" id="CAJNOE010000006">
    <property type="protein sequence ID" value="CAF0717948.1"/>
    <property type="molecule type" value="Genomic_DNA"/>
</dbReference>